<evidence type="ECO:0000256" key="1">
    <source>
        <dbReference type="SAM" id="MobiDB-lite"/>
    </source>
</evidence>
<accession>C5L5D8</accession>
<keyword evidence="2" id="KW-1133">Transmembrane helix</keyword>
<feature type="compositionally biased region" description="Basic and acidic residues" evidence="1">
    <location>
        <begin position="111"/>
        <end position="121"/>
    </location>
</feature>
<protein>
    <submittedName>
        <fullName evidence="3">Uncharacterized protein</fullName>
    </submittedName>
</protein>
<dbReference type="GeneID" id="9064202"/>
<organism evidence="4">
    <name type="scientific">Perkinsus marinus (strain ATCC 50983 / TXsc)</name>
    <dbReference type="NCBI Taxonomy" id="423536"/>
    <lineage>
        <taxon>Eukaryota</taxon>
        <taxon>Sar</taxon>
        <taxon>Alveolata</taxon>
        <taxon>Perkinsozoa</taxon>
        <taxon>Perkinsea</taxon>
        <taxon>Perkinsida</taxon>
        <taxon>Perkinsidae</taxon>
        <taxon>Perkinsus</taxon>
    </lineage>
</organism>
<dbReference type="RefSeq" id="XP_002776239.1">
    <property type="nucleotide sequence ID" value="XM_002776193.1"/>
</dbReference>
<evidence type="ECO:0000313" key="4">
    <source>
        <dbReference type="Proteomes" id="UP000007800"/>
    </source>
</evidence>
<evidence type="ECO:0000256" key="2">
    <source>
        <dbReference type="SAM" id="Phobius"/>
    </source>
</evidence>
<feature type="transmembrane region" description="Helical" evidence="2">
    <location>
        <begin position="55"/>
        <end position="75"/>
    </location>
</feature>
<dbReference type="EMBL" id="GG679273">
    <property type="protein sequence ID" value="EER08055.1"/>
    <property type="molecule type" value="Genomic_DNA"/>
</dbReference>
<dbReference type="InParanoid" id="C5L5D8"/>
<keyword evidence="2" id="KW-0472">Membrane</keyword>
<reference evidence="3 4" key="1">
    <citation type="submission" date="2008-07" db="EMBL/GenBank/DDBJ databases">
        <authorList>
            <person name="El-Sayed N."/>
            <person name="Caler E."/>
            <person name="Inman J."/>
            <person name="Amedeo P."/>
            <person name="Hass B."/>
            <person name="Wortman J."/>
        </authorList>
    </citation>
    <scope>NUCLEOTIDE SEQUENCE [LARGE SCALE GENOMIC DNA]</scope>
    <source>
        <strain evidence="4">ATCC 50983 / TXsc</strain>
    </source>
</reference>
<dbReference type="AlphaFoldDB" id="C5L5D8"/>
<keyword evidence="4" id="KW-1185">Reference proteome</keyword>
<evidence type="ECO:0000313" key="3">
    <source>
        <dbReference type="EMBL" id="EER08055.1"/>
    </source>
</evidence>
<feature type="non-terminal residue" evidence="3">
    <location>
        <position position="1"/>
    </location>
</feature>
<gene>
    <name evidence="3" type="ORF">Pmar_PMAR016836</name>
</gene>
<sequence length="161" mass="17125">ASLIALFPATLLVKKVCPVAKQVLPFIVSGTTPSSTSLGAALLVEGSEASHHPSISAYLALTACILFLLSSVFILSRMAIVTWCMELCGEVEFEMGYESEEEGNAFDDGGNGEREVDRATEARGQLTPSGRRARLESIVVYDPAGMKSNAGHIFESANDRG</sequence>
<dbReference type="Proteomes" id="UP000007800">
    <property type="component" value="Unassembled WGS sequence"/>
</dbReference>
<proteinExistence type="predicted"/>
<keyword evidence="2" id="KW-0812">Transmembrane</keyword>
<name>C5L5D8_PERM5</name>
<feature type="region of interest" description="Disordered" evidence="1">
    <location>
        <begin position="101"/>
        <end position="130"/>
    </location>
</feature>